<dbReference type="EMBL" id="BPLR01005554">
    <property type="protein sequence ID" value="GIY03192.1"/>
    <property type="molecule type" value="Genomic_DNA"/>
</dbReference>
<organism evidence="1 2">
    <name type="scientific">Caerostris extrusa</name>
    <name type="common">Bark spider</name>
    <name type="synonym">Caerostris bankana</name>
    <dbReference type="NCBI Taxonomy" id="172846"/>
    <lineage>
        <taxon>Eukaryota</taxon>
        <taxon>Metazoa</taxon>
        <taxon>Ecdysozoa</taxon>
        <taxon>Arthropoda</taxon>
        <taxon>Chelicerata</taxon>
        <taxon>Arachnida</taxon>
        <taxon>Araneae</taxon>
        <taxon>Araneomorphae</taxon>
        <taxon>Entelegynae</taxon>
        <taxon>Araneoidea</taxon>
        <taxon>Araneidae</taxon>
        <taxon>Caerostris</taxon>
    </lineage>
</organism>
<evidence type="ECO:0000313" key="1">
    <source>
        <dbReference type="EMBL" id="GIY03192.1"/>
    </source>
</evidence>
<proteinExistence type="predicted"/>
<reference evidence="1 2" key="1">
    <citation type="submission" date="2021-06" db="EMBL/GenBank/DDBJ databases">
        <title>Caerostris extrusa draft genome.</title>
        <authorList>
            <person name="Kono N."/>
            <person name="Arakawa K."/>
        </authorList>
    </citation>
    <scope>NUCLEOTIDE SEQUENCE [LARGE SCALE GENOMIC DNA]</scope>
</reference>
<sequence length="100" mass="11611">MDWTAKSQSKPYRTYLRYSPIGNYNSPLISLRNSREELLLLSFPIIPVRKEGEGVGKISDILKEETFICDRNYSTLLYAAQTTSIIEEENHEIALKNWNQ</sequence>
<comment type="caution">
    <text evidence="1">The sequence shown here is derived from an EMBL/GenBank/DDBJ whole genome shotgun (WGS) entry which is preliminary data.</text>
</comment>
<accession>A0AAV4Q486</accession>
<dbReference type="Proteomes" id="UP001054945">
    <property type="component" value="Unassembled WGS sequence"/>
</dbReference>
<keyword evidence="2" id="KW-1185">Reference proteome</keyword>
<evidence type="ECO:0000313" key="2">
    <source>
        <dbReference type="Proteomes" id="UP001054945"/>
    </source>
</evidence>
<protein>
    <submittedName>
        <fullName evidence="1">Uncharacterized protein</fullName>
    </submittedName>
</protein>
<dbReference type="AlphaFoldDB" id="A0AAV4Q486"/>
<name>A0AAV4Q486_CAEEX</name>
<gene>
    <name evidence="1" type="ORF">CEXT_284341</name>
</gene>